<evidence type="ECO:0000313" key="4">
    <source>
        <dbReference type="Proteomes" id="UP000253941"/>
    </source>
</evidence>
<dbReference type="AlphaFoldDB" id="A0A369T7K7"/>
<evidence type="ECO:0000313" key="3">
    <source>
        <dbReference type="EMBL" id="RDD61319.1"/>
    </source>
</evidence>
<evidence type="ECO:0000256" key="1">
    <source>
        <dbReference type="SAM" id="MobiDB-lite"/>
    </source>
</evidence>
<dbReference type="Pfam" id="PF09361">
    <property type="entry name" value="Phasin_2"/>
    <property type="match status" value="1"/>
</dbReference>
<sequence>MLDVAQSGVGGDGLLRRPHATQPQLSATRFGRESMATQSQEKTPSAAAFNKMFEGFGDDFGTNFDSLMKANAKAGQVWMEQCSKISRELMEFTNNRWSKDVEAFRELSECRDPFQAFQVQANCVQSAMKQYIDEAAKLTDMATDASVSCFKSIDEGVRSATSSGEESGRKAA</sequence>
<dbReference type="Proteomes" id="UP000253941">
    <property type="component" value="Unassembled WGS sequence"/>
</dbReference>
<proteinExistence type="predicted"/>
<protein>
    <submittedName>
        <fullName evidence="3">Phasin family protein</fullName>
    </submittedName>
</protein>
<evidence type="ECO:0000259" key="2">
    <source>
        <dbReference type="Pfam" id="PF09361"/>
    </source>
</evidence>
<name>A0A369T7K7_9PROT</name>
<reference evidence="3 4" key="1">
    <citation type="submission" date="2018-07" db="EMBL/GenBank/DDBJ databases">
        <title>Venubactetium sediminum gen. nov., sp. nov., isolated from a marine solar saltern.</title>
        <authorList>
            <person name="Wang S."/>
        </authorList>
    </citation>
    <scope>NUCLEOTIDE SEQUENCE [LARGE SCALE GENOMIC DNA]</scope>
    <source>
        <strain evidence="3 4">WD2A32</strain>
    </source>
</reference>
<organism evidence="3 4">
    <name type="scientific">Ferruginivarius sediminum</name>
    <dbReference type="NCBI Taxonomy" id="2661937"/>
    <lineage>
        <taxon>Bacteria</taxon>
        <taxon>Pseudomonadati</taxon>
        <taxon>Pseudomonadota</taxon>
        <taxon>Alphaproteobacteria</taxon>
        <taxon>Rhodospirillales</taxon>
        <taxon>Rhodospirillaceae</taxon>
        <taxon>Ferruginivarius</taxon>
    </lineage>
</organism>
<feature type="region of interest" description="Disordered" evidence="1">
    <location>
        <begin position="1"/>
        <end position="44"/>
    </location>
</feature>
<dbReference type="EMBL" id="QPMH01000013">
    <property type="protein sequence ID" value="RDD61319.1"/>
    <property type="molecule type" value="Genomic_DNA"/>
</dbReference>
<dbReference type="InterPro" id="IPR018968">
    <property type="entry name" value="Phasin"/>
</dbReference>
<feature type="domain" description="Phasin" evidence="2">
    <location>
        <begin position="68"/>
        <end position="155"/>
    </location>
</feature>
<gene>
    <name evidence="3" type="ORF">DRB17_13695</name>
</gene>
<keyword evidence="4" id="KW-1185">Reference proteome</keyword>
<accession>A0A369T7K7</accession>
<comment type="caution">
    <text evidence="3">The sequence shown here is derived from an EMBL/GenBank/DDBJ whole genome shotgun (WGS) entry which is preliminary data.</text>
</comment>